<dbReference type="EMBL" id="KZ820051">
    <property type="protein sequence ID" value="PWN49433.1"/>
    <property type="molecule type" value="Genomic_DNA"/>
</dbReference>
<name>A0ACD0NUA9_9BASI</name>
<keyword evidence="2" id="KW-1185">Reference proteome</keyword>
<accession>A0ACD0NUA9</accession>
<evidence type="ECO:0000313" key="2">
    <source>
        <dbReference type="Proteomes" id="UP000245626"/>
    </source>
</evidence>
<reference evidence="1 2" key="1">
    <citation type="journal article" date="2018" name="Mol. Biol. Evol.">
        <title>Broad Genomic Sampling Reveals a Smut Pathogenic Ancestry of the Fungal Clade Ustilaginomycotina.</title>
        <authorList>
            <person name="Kijpornyongpan T."/>
            <person name="Mondo S.J."/>
            <person name="Barry K."/>
            <person name="Sandor L."/>
            <person name="Lee J."/>
            <person name="Lipzen A."/>
            <person name="Pangilinan J."/>
            <person name="LaButti K."/>
            <person name="Hainaut M."/>
            <person name="Henrissat B."/>
            <person name="Grigoriev I.V."/>
            <person name="Spatafora J.W."/>
            <person name="Aime M.C."/>
        </authorList>
    </citation>
    <scope>NUCLEOTIDE SEQUENCE [LARGE SCALE GENOMIC DNA]</scope>
    <source>
        <strain evidence="1 2">SA 807</strain>
    </source>
</reference>
<proteinExistence type="predicted"/>
<dbReference type="Proteomes" id="UP000245626">
    <property type="component" value="Unassembled WGS sequence"/>
</dbReference>
<evidence type="ECO:0000313" key="1">
    <source>
        <dbReference type="EMBL" id="PWN49433.1"/>
    </source>
</evidence>
<sequence length="701" mass="73110">MHLKSLALAGAVLALPIALVQLADARRTPFGSTHPKRDLTSNGNDFSGKSFDYIVVGGGLAGLTVASRLSEDPSVSVAVIEAGSSGYEANEKFVIPAANLYDSSVGTQYDWQWKTVPQAGLNGREAPWPRGKVLGGSSAINGLYYVRASKREHDSWAAMVDAPEIWGWDNMLRAMKKSEIFTPPTSDVLDVVDIPYDASSHGSQGNIHVSWPGKTYPAVQAFVDSAANMGTPKSQNPNNGESWGTFVATSIINPSNWTRSFSRTGYLDPYTYRPNLHVLTGHQVTKVLFDTSDAASGNVVATGVQYAASASDSVKTVSASREVILSGGAINSPALLQLSGIADAGLLAGLDIDVVVDLPGVGYHVQDHLSTGVTWSPNDNNMAPARLTGDAETDSYVNSAISYVNLTTLFGNYSQTLISNVRDNMSSAVNGLSAPSSVKAGYNATYSAQVNDIFNSPIGPIELLFAMSFGSVQVQAALQHPLSRGSILIGSSNPFDSPRIDPGYLSNPTDMEILRAGFKLARQVGNAAPLSNHVSTETSPGSSVSTDAEWDTWIRNTVGTEYHPSCSCSMLPRELGGVVDKNLKVYGTKNLRVIDSSVPPISLSAHLMAATWGIAEIGAEMILAEKNGQTYQGSGGSTSSGSSSSSSKPSSTSTTSSPGATSSGSGSASSGASSTASPVLQAPFGSILALAVVGVGAICFA</sequence>
<gene>
    <name evidence="1" type="ORF">IE53DRAFT_388342</name>
</gene>
<protein>
    <submittedName>
        <fullName evidence="1">Alcohol oxidase</fullName>
    </submittedName>
</protein>
<organism evidence="1 2">
    <name type="scientific">Violaceomyces palustris</name>
    <dbReference type="NCBI Taxonomy" id="1673888"/>
    <lineage>
        <taxon>Eukaryota</taxon>
        <taxon>Fungi</taxon>
        <taxon>Dikarya</taxon>
        <taxon>Basidiomycota</taxon>
        <taxon>Ustilaginomycotina</taxon>
        <taxon>Ustilaginomycetes</taxon>
        <taxon>Violaceomycetales</taxon>
        <taxon>Violaceomycetaceae</taxon>
        <taxon>Violaceomyces</taxon>
    </lineage>
</organism>